<accession>A0A1X6YFB7</accession>
<keyword evidence="3" id="KW-1185">Reference proteome</keyword>
<dbReference type="PROSITE" id="PS50937">
    <property type="entry name" value="HTH_MERR_2"/>
    <property type="match status" value="1"/>
</dbReference>
<dbReference type="AlphaFoldDB" id="A0A1X6YFB7"/>
<name>A0A1X6YFB7_9RHOB</name>
<proteinExistence type="predicted"/>
<evidence type="ECO:0000313" key="3">
    <source>
        <dbReference type="Proteomes" id="UP000193570"/>
    </source>
</evidence>
<dbReference type="EMBL" id="FWFK01000001">
    <property type="protein sequence ID" value="SLN19794.1"/>
    <property type="molecule type" value="Genomic_DNA"/>
</dbReference>
<evidence type="ECO:0000259" key="1">
    <source>
        <dbReference type="PROSITE" id="PS50937"/>
    </source>
</evidence>
<dbReference type="RefSeq" id="WP_085790417.1">
    <property type="nucleotide sequence ID" value="NZ_FWFK01000001.1"/>
</dbReference>
<dbReference type="Proteomes" id="UP000193570">
    <property type="component" value="Unassembled WGS sequence"/>
</dbReference>
<dbReference type="OrthoDB" id="9800334at2"/>
<dbReference type="GO" id="GO:0003677">
    <property type="term" value="F:DNA binding"/>
    <property type="evidence" value="ECO:0007669"/>
    <property type="project" value="InterPro"/>
</dbReference>
<sequence length="162" mass="17900">MEHLARNMSISEFATLANVPVSTVRDWNKRGLSNGIGQPGPNGHWLYSRSDVRKVQIASILYGEGLSWRTGLFAGNVMVSHLEGREMKPSEPYYQNRYFAFCGWALSENINWGCGPTCDEAFHAAHTGPTNFSIWGHSTIVIDLNELAGVLPATEGKPLEGY</sequence>
<dbReference type="Gene3D" id="1.10.1660.10">
    <property type="match status" value="1"/>
</dbReference>
<feature type="domain" description="HTH merR-type" evidence="1">
    <location>
        <begin position="7"/>
        <end position="56"/>
    </location>
</feature>
<dbReference type="GO" id="GO:0006355">
    <property type="term" value="P:regulation of DNA-templated transcription"/>
    <property type="evidence" value="ECO:0007669"/>
    <property type="project" value="InterPro"/>
</dbReference>
<organism evidence="2 3">
    <name type="scientific">Roseivivax jejudonensis</name>
    <dbReference type="NCBI Taxonomy" id="1529041"/>
    <lineage>
        <taxon>Bacteria</taxon>
        <taxon>Pseudomonadati</taxon>
        <taxon>Pseudomonadota</taxon>
        <taxon>Alphaproteobacteria</taxon>
        <taxon>Rhodobacterales</taxon>
        <taxon>Roseobacteraceae</taxon>
        <taxon>Roseivivax</taxon>
    </lineage>
</organism>
<reference evidence="2 3" key="1">
    <citation type="submission" date="2017-03" db="EMBL/GenBank/DDBJ databases">
        <authorList>
            <person name="Afonso C.L."/>
            <person name="Miller P.J."/>
            <person name="Scott M.A."/>
            <person name="Spackman E."/>
            <person name="Goraichik I."/>
            <person name="Dimitrov K.M."/>
            <person name="Suarez D.L."/>
            <person name="Swayne D.E."/>
        </authorList>
    </citation>
    <scope>NUCLEOTIDE SEQUENCE [LARGE SCALE GENOMIC DNA]</scope>
    <source>
        <strain evidence="2 3">CECT 8625</strain>
    </source>
</reference>
<dbReference type="SUPFAM" id="SSF46955">
    <property type="entry name" value="Putative DNA-binding domain"/>
    <property type="match status" value="1"/>
</dbReference>
<dbReference type="InterPro" id="IPR009061">
    <property type="entry name" value="DNA-bd_dom_put_sf"/>
</dbReference>
<protein>
    <recommendedName>
        <fullName evidence="1">HTH merR-type domain-containing protein</fullName>
    </recommendedName>
</protein>
<evidence type="ECO:0000313" key="2">
    <source>
        <dbReference type="EMBL" id="SLN19794.1"/>
    </source>
</evidence>
<dbReference type="InterPro" id="IPR000551">
    <property type="entry name" value="MerR-type_HTH_dom"/>
</dbReference>
<gene>
    <name evidence="2" type="ORF">ROJ8625_00691</name>
</gene>
<dbReference type="Pfam" id="PF13411">
    <property type="entry name" value="MerR_1"/>
    <property type="match status" value="1"/>
</dbReference>